<proteinExistence type="predicted"/>
<evidence type="ECO:0000313" key="4">
    <source>
        <dbReference type="Proteomes" id="UP000008370"/>
    </source>
</evidence>
<evidence type="ECO:0000313" key="2">
    <source>
        <dbReference type="EMBL" id="EKM50949.1"/>
    </source>
</evidence>
<dbReference type="RefSeq" id="XP_007400115.1">
    <property type="nucleotide sequence ID" value="XM_007400053.1"/>
</dbReference>
<dbReference type="RefSeq" id="XP_007400116.1">
    <property type="nucleotide sequence ID" value="XM_007400054.1"/>
</dbReference>
<dbReference type="GeneID" id="18909803"/>
<dbReference type="KEGG" id="pco:PHACADRAFT_262853"/>
<dbReference type="Proteomes" id="UP000008370">
    <property type="component" value="Unassembled WGS sequence"/>
</dbReference>
<dbReference type="EMBL" id="JH930477">
    <property type="protein sequence ID" value="EKM50949.1"/>
    <property type="molecule type" value="Genomic_DNA"/>
</dbReference>
<keyword evidence="4" id="KW-1185">Reference proteome</keyword>
<dbReference type="InParanoid" id="K5VVW2"/>
<evidence type="ECO:0000313" key="3">
    <source>
        <dbReference type="EMBL" id="EKM50950.1"/>
    </source>
</evidence>
<feature type="region of interest" description="Disordered" evidence="1">
    <location>
        <begin position="1"/>
        <end position="58"/>
    </location>
</feature>
<accession>K5VVW2</accession>
<protein>
    <submittedName>
        <fullName evidence="3">Uncharacterized protein</fullName>
    </submittedName>
</protein>
<dbReference type="AlphaFoldDB" id="K5VVW2"/>
<dbReference type="GeneID" id="18918397"/>
<dbReference type="KEGG" id="pco:PHACADRAFT_177655"/>
<gene>
    <name evidence="2" type="ORF">PHACADRAFT_177655</name>
    <name evidence="3" type="ORF">PHACADRAFT_262853</name>
</gene>
<reference evidence="3 4" key="1">
    <citation type="journal article" date="2012" name="BMC Genomics">
        <title>Comparative genomics of the white-rot fungi, Phanerochaete carnosa and P. chrysosporium, to elucidate the genetic basis of the distinct wood types they colonize.</title>
        <authorList>
            <person name="Suzuki H."/>
            <person name="MacDonald J."/>
            <person name="Syed K."/>
            <person name="Salamov A."/>
            <person name="Hori C."/>
            <person name="Aerts A."/>
            <person name="Henrissat B."/>
            <person name="Wiebenga A."/>
            <person name="vanKuyk P.A."/>
            <person name="Barry K."/>
            <person name="Lindquist E."/>
            <person name="LaButti K."/>
            <person name="Lapidus A."/>
            <person name="Lucas S."/>
            <person name="Coutinho P."/>
            <person name="Gong Y."/>
            <person name="Samejima M."/>
            <person name="Mahadevan R."/>
            <person name="Abou-Zaid M."/>
            <person name="de Vries R.P."/>
            <person name="Igarashi K."/>
            <person name="Yadav J.S."/>
            <person name="Grigoriev I.V."/>
            <person name="Master E.R."/>
        </authorList>
    </citation>
    <scope>NUCLEOTIDE SEQUENCE [LARGE SCALE GENOMIC DNA]</scope>
    <source>
        <strain evidence="3 4">HHB-10118-sp</strain>
    </source>
</reference>
<sequence>MVDAVREQGGPWRHTRCHAGDSRRRVYQNWGAAGGASKDHDSRNIGGMMEGKRHDGHH</sequence>
<dbReference type="HOGENOM" id="CLU_2979829_0_0_1"/>
<evidence type="ECO:0000256" key="1">
    <source>
        <dbReference type="SAM" id="MobiDB-lite"/>
    </source>
</evidence>
<dbReference type="EMBL" id="JH930477">
    <property type="protein sequence ID" value="EKM50950.1"/>
    <property type="molecule type" value="Genomic_DNA"/>
</dbReference>
<name>K5VVW2_PHACS</name>
<organism evidence="3 4">
    <name type="scientific">Phanerochaete carnosa (strain HHB-10118-sp)</name>
    <name type="common">White-rot fungus</name>
    <name type="synonym">Peniophora carnosa</name>
    <dbReference type="NCBI Taxonomy" id="650164"/>
    <lineage>
        <taxon>Eukaryota</taxon>
        <taxon>Fungi</taxon>
        <taxon>Dikarya</taxon>
        <taxon>Basidiomycota</taxon>
        <taxon>Agaricomycotina</taxon>
        <taxon>Agaricomycetes</taxon>
        <taxon>Polyporales</taxon>
        <taxon>Phanerochaetaceae</taxon>
        <taxon>Phanerochaete</taxon>
    </lineage>
</organism>